<dbReference type="EMBL" id="JARQWQ010000154">
    <property type="protein sequence ID" value="KAK2548181.1"/>
    <property type="molecule type" value="Genomic_DNA"/>
</dbReference>
<dbReference type="PANTHER" id="PTHR43198:SF2">
    <property type="entry name" value="SI:CH1073-67J19.1-RELATED"/>
    <property type="match status" value="1"/>
</dbReference>
<sequence>MNRDRQQGTKWQLKKLRKMILDTSFLPAETLQSAQPSFSQELFNNETSVKIRNAAKESMFIQGMASGTLDPDDYGGYMVQDAAYCFNAVEAFDVAANKIQSEGKPEFALLYRVQSESYKKYNQEFVKVWQLKSTESIVMGPAAATYVDYESVLSRQDPKYLAIAMLPCTMLWPWIAGELIDSVHKDNPYYDWFAENKPDGHKSRLEEFVDYFFNTGDKEKSLVIFHEGLVNELNFFRNACDQTLYYYSSFNV</sequence>
<keyword evidence="4" id="KW-1185">Reference proteome</keyword>
<dbReference type="PANTHER" id="PTHR43198">
    <property type="entry name" value="BIFUNCTIONAL TH2 PROTEIN"/>
    <property type="match status" value="1"/>
</dbReference>
<evidence type="ECO:0000313" key="3">
    <source>
        <dbReference type="EMBL" id="KAK2548181.1"/>
    </source>
</evidence>
<dbReference type="EMBL" id="JARQWQ010000154">
    <property type="protein sequence ID" value="KAK2548180.1"/>
    <property type="molecule type" value="Genomic_DNA"/>
</dbReference>
<name>A0AAD9PSP1_ACRCE</name>
<protein>
    <recommendedName>
        <fullName evidence="1">Thiaminase-2/PQQC domain-containing protein</fullName>
    </recommendedName>
</protein>
<evidence type="ECO:0000313" key="4">
    <source>
        <dbReference type="Proteomes" id="UP001249851"/>
    </source>
</evidence>
<dbReference type="InterPro" id="IPR004305">
    <property type="entry name" value="Thiaminase-2/PQQC"/>
</dbReference>
<dbReference type="SUPFAM" id="SSF48613">
    <property type="entry name" value="Heme oxygenase-like"/>
    <property type="match status" value="1"/>
</dbReference>
<dbReference type="CDD" id="cd19359">
    <property type="entry name" value="TenA_C_Bt3146-like"/>
    <property type="match status" value="1"/>
</dbReference>
<organism evidence="3 4">
    <name type="scientific">Acropora cervicornis</name>
    <name type="common">Staghorn coral</name>
    <dbReference type="NCBI Taxonomy" id="6130"/>
    <lineage>
        <taxon>Eukaryota</taxon>
        <taxon>Metazoa</taxon>
        <taxon>Cnidaria</taxon>
        <taxon>Anthozoa</taxon>
        <taxon>Hexacorallia</taxon>
        <taxon>Scleractinia</taxon>
        <taxon>Astrocoeniina</taxon>
        <taxon>Acroporidae</taxon>
        <taxon>Acropora</taxon>
    </lineage>
</organism>
<evidence type="ECO:0000259" key="1">
    <source>
        <dbReference type="Pfam" id="PF03070"/>
    </source>
</evidence>
<dbReference type="Gene3D" id="1.20.910.10">
    <property type="entry name" value="Heme oxygenase-like"/>
    <property type="match status" value="1"/>
</dbReference>
<feature type="domain" description="Thiaminase-2/PQQC" evidence="1">
    <location>
        <begin position="60"/>
        <end position="208"/>
    </location>
</feature>
<dbReference type="GO" id="GO:0005829">
    <property type="term" value="C:cytosol"/>
    <property type="evidence" value="ECO:0007669"/>
    <property type="project" value="TreeGrafter"/>
</dbReference>
<comment type="caution">
    <text evidence="3">The sequence shown here is derived from an EMBL/GenBank/DDBJ whole genome shotgun (WGS) entry which is preliminary data.</text>
</comment>
<dbReference type="Proteomes" id="UP001249851">
    <property type="component" value="Unassembled WGS sequence"/>
</dbReference>
<proteinExistence type="predicted"/>
<evidence type="ECO:0000313" key="2">
    <source>
        <dbReference type="EMBL" id="KAK2548180.1"/>
    </source>
</evidence>
<dbReference type="Pfam" id="PF03070">
    <property type="entry name" value="TENA_THI-4"/>
    <property type="match status" value="1"/>
</dbReference>
<accession>A0AAD9PSP1</accession>
<dbReference type="InterPro" id="IPR050967">
    <property type="entry name" value="Thiamine_Salvage_TenA"/>
</dbReference>
<dbReference type="GO" id="GO:0006772">
    <property type="term" value="P:thiamine metabolic process"/>
    <property type="evidence" value="ECO:0007669"/>
    <property type="project" value="UniProtKB-ARBA"/>
</dbReference>
<dbReference type="InterPro" id="IPR016084">
    <property type="entry name" value="Haem_Oase-like_multi-hlx"/>
</dbReference>
<reference evidence="3" key="2">
    <citation type="journal article" date="2023" name="Science">
        <title>Genomic signatures of disease resistance in endangered staghorn corals.</title>
        <authorList>
            <person name="Vollmer S.V."/>
            <person name="Selwyn J.D."/>
            <person name="Despard B.A."/>
            <person name="Roesel C.L."/>
        </authorList>
    </citation>
    <scope>NUCLEOTIDE SEQUENCE</scope>
    <source>
        <strain evidence="3">K2</strain>
    </source>
</reference>
<dbReference type="AlphaFoldDB" id="A0AAD9PSP1"/>
<reference evidence="3" key="1">
    <citation type="journal article" date="2023" name="G3 (Bethesda)">
        <title>Whole genome assembly and annotation of the endangered Caribbean coral Acropora cervicornis.</title>
        <authorList>
            <person name="Selwyn J.D."/>
            <person name="Vollmer S.V."/>
        </authorList>
    </citation>
    <scope>NUCLEOTIDE SEQUENCE</scope>
    <source>
        <strain evidence="3">K2</strain>
    </source>
</reference>
<gene>
    <name evidence="2" type="ORF">P5673_031712</name>
    <name evidence="3" type="ORF">P5673_031713</name>
</gene>